<organism evidence="1 2">
    <name type="scientific">Ataeniobius toweri</name>
    <dbReference type="NCBI Taxonomy" id="208326"/>
    <lineage>
        <taxon>Eukaryota</taxon>
        <taxon>Metazoa</taxon>
        <taxon>Chordata</taxon>
        <taxon>Craniata</taxon>
        <taxon>Vertebrata</taxon>
        <taxon>Euteleostomi</taxon>
        <taxon>Actinopterygii</taxon>
        <taxon>Neopterygii</taxon>
        <taxon>Teleostei</taxon>
        <taxon>Neoteleostei</taxon>
        <taxon>Acanthomorphata</taxon>
        <taxon>Ovalentaria</taxon>
        <taxon>Atherinomorphae</taxon>
        <taxon>Cyprinodontiformes</taxon>
        <taxon>Goodeidae</taxon>
        <taxon>Ataeniobius</taxon>
    </lineage>
</organism>
<keyword evidence="2" id="KW-1185">Reference proteome</keyword>
<evidence type="ECO:0000313" key="1">
    <source>
        <dbReference type="EMBL" id="MED6260684.1"/>
    </source>
</evidence>
<reference evidence="1 2" key="1">
    <citation type="submission" date="2021-07" db="EMBL/GenBank/DDBJ databases">
        <authorList>
            <person name="Palmer J.M."/>
        </authorList>
    </citation>
    <scope>NUCLEOTIDE SEQUENCE [LARGE SCALE GENOMIC DNA]</scope>
    <source>
        <strain evidence="1 2">AT_MEX2019</strain>
        <tissue evidence="1">Muscle</tissue>
    </source>
</reference>
<evidence type="ECO:0000313" key="2">
    <source>
        <dbReference type="Proteomes" id="UP001345963"/>
    </source>
</evidence>
<comment type="caution">
    <text evidence="1">The sequence shown here is derived from an EMBL/GenBank/DDBJ whole genome shotgun (WGS) entry which is preliminary data.</text>
</comment>
<gene>
    <name evidence="1" type="ORF">ATANTOWER_026193</name>
</gene>
<protein>
    <submittedName>
        <fullName evidence="1">Uncharacterized protein</fullName>
    </submittedName>
</protein>
<name>A0ABU7CFT9_9TELE</name>
<dbReference type="Proteomes" id="UP001345963">
    <property type="component" value="Unassembled WGS sequence"/>
</dbReference>
<accession>A0ABU7CFT9</accession>
<proteinExistence type="predicted"/>
<dbReference type="EMBL" id="JAHUTI010089129">
    <property type="protein sequence ID" value="MED6260684.1"/>
    <property type="molecule type" value="Genomic_DNA"/>
</dbReference>
<sequence>MICYFHLKATEKEDVRVNSAQRHQRRGEMPRSRQVKAVLIGIQYISPPSHAAFIYEQQRCEEEAKASVKAGCRLLRGCAAVQMLPGSTSCQLTRPHTRLLSYFL</sequence>